<sequence length="143" mass="15890">MLSHVRLCRVAVISKDQLRHIEAESGKRGRLISGYEIFAGAVHHEDGFAQLRRGGHLQLIGELECFVVFAHRLTRCRQRIHVGKHGVGSDDPCRRFLAMLLSEARIARATYIDNRLVEVVSQPAKSSQIAPHTPAVHGHSACV</sequence>
<protein>
    <submittedName>
        <fullName evidence="1">Uncharacterized protein</fullName>
    </submittedName>
</protein>
<evidence type="ECO:0000313" key="1">
    <source>
        <dbReference type="EMBL" id="MPN59556.1"/>
    </source>
</evidence>
<name>A0A645J7Z7_9ZZZZ</name>
<reference evidence="1" key="1">
    <citation type="submission" date="2019-08" db="EMBL/GenBank/DDBJ databases">
        <authorList>
            <person name="Kucharzyk K."/>
            <person name="Murdoch R.W."/>
            <person name="Higgins S."/>
            <person name="Loffler F."/>
        </authorList>
    </citation>
    <scope>NUCLEOTIDE SEQUENCE</scope>
</reference>
<gene>
    <name evidence="1" type="ORF">SDC9_207277</name>
</gene>
<dbReference type="AlphaFoldDB" id="A0A645J7Z7"/>
<organism evidence="1">
    <name type="scientific">bioreactor metagenome</name>
    <dbReference type="NCBI Taxonomy" id="1076179"/>
    <lineage>
        <taxon>unclassified sequences</taxon>
        <taxon>metagenomes</taxon>
        <taxon>ecological metagenomes</taxon>
    </lineage>
</organism>
<dbReference type="EMBL" id="VSSQ01133689">
    <property type="protein sequence ID" value="MPN59556.1"/>
    <property type="molecule type" value="Genomic_DNA"/>
</dbReference>
<accession>A0A645J7Z7</accession>
<proteinExistence type="predicted"/>
<comment type="caution">
    <text evidence="1">The sequence shown here is derived from an EMBL/GenBank/DDBJ whole genome shotgun (WGS) entry which is preliminary data.</text>
</comment>